<keyword evidence="2" id="KW-1185">Reference proteome</keyword>
<protein>
    <submittedName>
        <fullName evidence="1">Uncharacterized protein</fullName>
    </submittedName>
</protein>
<sequence>MILILGVLYRIHHDHQYAPIAQLK</sequence>
<gene>
    <name evidence="1" type="ORF">DERF_008676</name>
</gene>
<dbReference type="Proteomes" id="UP000790347">
    <property type="component" value="Unassembled WGS sequence"/>
</dbReference>
<evidence type="ECO:0000313" key="1">
    <source>
        <dbReference type="EMBL" id="KAH9518073.1"/>
    </source>
</evidence>
<reference evidence="1" key="2">
    <citation type="journal article" date="2022" name="Res Sq">
        <title>Comparative Genomics Reveals Insights into the Divergent Evolution of Astigmatic Mites and Household Pest Adaptations.</title>
        <authorList>
            <person name="Xiong Q."/>
            <person name="Wan A.T.-Y."/>
            <person name="Liu X.-Y."/>
            <person name="Fung C.S.-H."/>
            <person name="Xiao X."/>
            <person name="Malainual N."/>
            <person name="Hou J."/>
            <person name="Wang L."/>
            <person name="Wang M."/>
            <person name="Yang K."/>
            <person name="Cui Y."/>
            <person name="Leung E."/>
            <person name="Nong W."/>
            <person name="Shin S.-K."/>
            <person name="Au S."/>
            <person name="Jeong K.Y."/>
            <person name="Chew F.T."/>
            <person name="Hui J."/>
            <person name="Leung T.F."/>
            <person name="Tungtrongchitr A."/>
            <person name="Zhong N."/>
            <person name="Liu Z."/>
            <person name="Tsui S."/>
        </authorList>
    </citation>
    <scope>NUCLEOTIDE SEQUENCE</scope>
    <source>
        <strain evidence="1">Derf</strain>
        <tissue evidence="1">Whole organism</tissue>
    </source>
</reference>
<organism evidence="1 2">
    <name type="scientific">Dermatophagoides farinae</name>
    <name type="common">American house dust mite</name>
    <dbReference type="NCBI Taxonomy" id="6954"/>
    <lineage>
        <taxon>Eukaryota</taxon>
        <taxon>Metazoa</taxon>
        <taxon>Ecdysozoa</taxon>
        <taxon>Arthropoda</taxon>
        <taxon>Chelicerata</taxon>
        <taxon>Arachnida</taxon>
        <taxon>Acari</taxon>
        <taxon>Acariformes</taxon>
        <taxon>Sarcoptiformes</taxon>
        <taxon>Astigmata</taxon>
        <taxon>Psoroptidia</taxon>
        <taxon>Analgoidea</taxon>
        <taxon>Pyroglyphidae</taxon>
        <taxon>Dermatophagoidinae</taxon>
        <taxon>Dermatophagoides</taxon>
    </lineage>
</organism>
<reference evidence="1" key="1">
    <citation type="submission" date="2013-05" db="EMBL/GenBank/DDBJ databases">
        <authorList>
            <person name="Yim A.K.Y."/>
            <person name="Chan T.F."/>
            <person name="Ji K.M."/>
            <person name="Liu X.Y."/>
            <person name="Zhou J.W."/>
            <person name="Li R.Q."/>
            <person name="Yang K.Y."/>
            <person name="Li J."/>
            <person name="Li M."/>
            <person name="Law P.T.W."/>
            <person name="Wu Y.L."/>
            <person name="Cai Z.L."/>
            <person name="Qin H."/>
            <person name="Bao Y."/>
            <person name="Leung R.K.K."/>
            <person name="Ng P.K.S."/>
            <person name="Zou J."/>
            <person name="Zhong X.J."/>
            <person name="Ran P.X."/>
            <person name="Zhong N.S."/>
            <person name="Liu Z.G."/>
            <person name="Tsui S.K.W."/>
        </authorList>
    </citation>
    <scope>NUCLEOTIDE SEQUENCE</scope>
    <source>
        <strain evidence="1">Derf</strain>
        <tissue evidence="1">Whole organism</tissue>
    </source>
</reference>
<dbReference type="EMBL" id="ASGP02000003">
    <property type="protein sequence ID" value="KAH9518073.1"/>
    <property type="molecule type" value="Genomic_DNA"/>
</dbReference>
<proteinExistence type="predicted"/>
<accession>A0A922I1F3</accession>
<comment type="caution">
    <text evidence="1">The sequence shown here is derived from an EMBL/GenBank/DDBJ whole genome shotgun (WGS) entry which is preliminary data.</text>
</comment>
<name>A0A922I1F3_DERFA</name>
<evidence type="ECO:0000313" key="2">
    <source>
        <dbReference type="Proteomes" id="UP000790347"/>
    </source>
</evidence>
<dbReference type="AlphaFoldDB" id="A0A922I1F3"/>